<dbReference type="RefSeq" id="XP_015163546.1">
    <property type="nucleotide sequence ID" value="XM_015308060.1"/>
</dbReference>
<accession>M1C549</accession>
<dbReference type="Gene3D" id="2.20.25.80">
    <property type="entry name" value="WRKY domain"/>
    <property type="match status" value="1"/>
</dbReference>
<evidence type="ECO:0000256" key="6">
    <source>
        <dbReference type="ARBA" id="ARBA00023242"/>
    </source>
</evidence>
<evidence type="ECO:0000256" key="1">
    <source>
        <dbReference type="ARBA" id="ARBA00004123"/>
    </source>
</evidence>
<organism evidence="8 9">
    <name type="scientific">Solanum tuberosum</name>
    <name type="common">Potato</name>
    <dbReference type="NCBI Taxonomy" id="4113"/>
    <lineage>
        <taxon>Eukaryota</taxon>
        <taxon>Viridiplantae</taxon>
        <taxon>Streptophyta</taxon>
        <taxon>Embryophyta</taxon>
        <taxon>Tracheophyta</taxon>
        <taxon>Spermatophyta</taxon>
        <taxon>Magnoliopsida</taxon>
        <taxon>eudicotyledons</taxon>
        <taxon>Gunneridae</taxon>
        <taxon>Pentapetalae</taxon>
        <taxon>asterids</taxon>
        <taxon>lamiids</taxon>
        <taxon>Solanales</taxon>
        <taxon>Solanaceae</taxon>
        <taxon>Solanoideae</taxon>
        <taxon>Solaneae</taxon>
        <taxon>Solanum</taxon>
    </lineage>
</organism>
<evidence type="ECO:0000313" key="8">
    <source>
        <dbReference type="EnsemblPlants" id="PGSC0003DMT400060043"/>
    </source>
</evidence>
<keyword evidence="2" id="KW-0677">Repeat</keyword>
<keyword evidence="5" id="KW-0804">Transcription</keyword>
<dbReference type="KEGG" id="sot:102591436"/>
<dbReference type="InterPro" id="IPR003657">
    <property type="entry name" value="WRKY_dom"/>
</dbReference>
<dbReference type="SMR" id="M1C549"/>
<dbReference type="PANTHER" id="PTHR31221">
    <property type="entry name" value="WRKY TRANSCRIPTION FACTOR PROTEIN 1-RELATED"/>
    <property type="match status" value="1"/>
</dbReference>
<dbReference type="FunFam" id="2.20.25.80:FF:000006">
    <property type="entry name" value="WRKY transcription factor"/>
    <property type="match status" value="1"/>
</dbReference>
<dbReference type="GO" id="GO:0003700">
    <property type="term" value="F:DNA-binding transcription factor activity"/>
    <property type="evidence" value="ECO:0007669"/>
    <property type="project" value="InterPro"/>
</dbReference>
<dbReference type="InterPro" id="IPR036576">
    <property type="entry name" value="WRKY_dom_sf"/>
</dbReference>
<dbReference type="InterPro" id="IPR044810">
    <property type="entry name" value="WRKY_plant"/>
</dbReference>
<dbReference type="SUPFAM" id="SSF118290">
    <property type="entry name" value="WRKY DNA-binding domain"/>
    <property type="match status" value="1"/>
</dbReference>
<dbReference type="Proteomes" id="UP000011115">
    <property type="component" value="Unassembled WGS sequence"/>
</dbReference>
<gene>
    <name evidence="8" type="primary">LOC102591436</name>
</gene>
<dbReference type="EnsemblPlants" id="PGSC0003DMT400060043">
    <property type="protein sequence ID" value="PGSC0003DMT400060043"/>
    <property type="gene ID" value="PGSC0003DMG400023360"/>
</dbReference>
<evidence type="ECO:0000259" key="7">
    <source>
        <dbReference type="PROSITE" id="PS50811"/>
    </source>
</evidence>
<keyword evidence="3" id="KW-0805">Transcription regulation</keyword>
<dbReference type="GO" id="GO:0043565">
    <property type="term" value="F:sequence-specific DNA binding"/>
    <property type="evidence" value="ECO:0007669"/>
    <property type="project" value="InterPro"/>
</dbReference>
<feature type="domain" description="WRKY" evidence="7">
    <location>
        <begin position="48"/>
        <end position="112"/>
    </location>
</feature>
<comment type="subcellular location">
    <subcellularLocation>
        <location evidence="1">Nucleus</location>
    </subcellularLocation>
</comment>
<sequence>MQTPTENVGQILNCIESRNNEIPQQEEEYSKKQNQQFEQRGIFSSSISANNSSDDGYTWRKYGQKQVKGSNFPRSYYKCTQQNCLVRKKVECAPNGQVIEIVYNGAHNHPKTQHLRRKTTDDIYVVAQENGSSLWRNDQQFEYNRDVAGLERIPPAPVLSDASDPMLSNNINVFESHEISSKLTIFDAEDEDLATQEGNFLGDGINEYELETKRRYAFPPHPSFSFV</sequence>
<dbReference type="GeneID" id="102591436"/>
<reference evidence="9" key="1">
    <citation type="journal article" date="2011" name="Nature">
        <title>Genome sequence and analysis of the tuber crop potato.</title>
        <authorList>
            <consortium name="The Potato Genome Sequencing Consortium"/>
        </authorList>
    </citation>
    <scope>NUCLEOTIDE SEQUENCE [LARGE SCALE GENOMIC DNA]</scope>
    <source>
        <strain evidence="9">cv. DM1-3 516 R44</strain>
    </source>
</reference>
<dbReference type="Pfam" id="PF03106">
    <property type="entry name" value="WRKY"/>
    <property type="match status" value="1"/>
</dbReference>
<dbReference type="AlphaFoldDB" id="M1C549"/>
<name>M1C549_SOLTU</name>
<evidence type="ECO:0000256" key="2">
    <source>
        <dbReference type="ARBA" id="ARBA00022737"/>
    </source>
</evidence>
<dbReference type="ExpressionAtlas" id="M1C549">
    <property type="expression patterns" value="baseline"/>
</dbReference>
<dbReference type="OrthoDB" id="2021103at2759"/>
<dbReference type="HOGENOM" id="CLU_1221500_0_0_1"/>
<keyword evidence="4" id="KW-0238">DNA-binding</keyword>
<dbReference type="GO" id="GO:0005634">
    <property type="term" value="C:nucleus"/>
    <property type="evidence" value="ECO:0007669"/>
    <property type="project" value="UniProtKB-SubCell"/>
</dbReference>
<reference evidence="8" key="2">
    <citation type="submission" date="2015-06" db="UniProtKB">
        <authorList>
            <consortium name="EnsemblPlants"/>
        </authorList>
    </citation>
    <scope>IDENTIFICATION</scope>
    <source>
        <strain evidence="8">DM1-3 516 R44</strain>
    </source>
</reference>
<evidence type="ECO:0000256" key="3">
    <source>
        <dbReference type="ARBA" id="ARBA00023015"/>
    </source>
</evidence>
<dbReference type="SMART" id="SM00774">
    <property type="entry name" value="WRKY"/>
    <property type="match status" value="1"/>
</dbReference>
<evidence type="ECO:0000313" key="9">
    <source>
        <dbReference type="Proteomes" id="UP000011115"/>
    </source>
</evidence>
<keyword evidence="6" id="KW-0539">Nucleus</keyword>
<dbReference type="PANTHER" id="PTHR31221:SF360">
    <property type="entry name" value="WRKY DOMAIN-CONTAINING PROTEIN"/>
    <property type="match status" value="1"/>
</dbReference>
<proteinExistence type="predicted"/>
<keyword evidence="9" id="KW-1185">Reference proteome</keyword>
<evidence type="ECO:0000256" key="4">
    <source>
        <dbReference type="ARBA" id="ARBA00023125"/>
    </source>
</evidence>
<dbReference type="Gramene" id="PGSC0003DMT400060043">
    <property type="protein sequence ID" value="PGSC0003DMT400060043"/>
    <property type="gene ID" value="PGSC0003DMG400023360"/>
</dbReference>
<evidence type="ECO:0000256" key="5">
    <source>
        <dbReference type="ARBA" id="ARBA00023163"/>
    </source>
</evidence>
<dbReference type="PROSITE" id="PS50811">
    <property type="entry name" value="WRKY"/>
    <property type="match status" value="1"/>
</dbReference>
<protein>
    <submittedName>
        <fullName evidence="8">WRKY transcription factor</fullName>
    </submittedName>
</protein>